<keyword evidence="1" id="KW-0812">Transmembrane</keyword>
<sequence>MNYMSFIATFLNGGRFFFVPVLFLGDIFMGYAL</sequence>
<dbReference type="Proteomes" id="UP000017148">
    <property type="component" value="Unassembled WGS sequence"/>
</dbReference>
<comment type="caution">
    <text evidence="2">The sequence shown here is derived from an EMBL/GenBank/DDBJ whole genome shotgun (WGS) entry which is preliminary data.</text>
</comment>
<evidence type="ECO:0000256" key="1">
    <source>
        <dbReference type="SAM" id="Phobius"/>
    </source>
</evidence>
<accession>U7D8Y4</accession>
<proteinExistence type="predicted"/>
<dbReference type="AlphaFoldDB" id="U7D8Y4"/>
<keyword evidence="1" id="KW-1133">Transmembrane helix</keyword>
<name>U7D8Y4_9BACT</name>
<dbReference type="EMBL" id="ASJR01000007">
    <property type="protein sequence ID" value="ERP32046.1"/>
    <property type="molecule type" value="Genomic_DNA"/>
</dbReference>
<protein>
    <submittedName>
        <fullName evidence="2">Uncharacterized protein</fullName>
    </submittedName>
</protein>
<gene>
    <name evidence="2" type="ORF">CALK_1028</name>
</gene>
<keyword evidence="3" id="KW-1185">Reference proteome</keyword>
<evidence type="ECO:0000313" key="2">
    <source>
        <dbReference type="EMBL" id="ERP32046.1"/>
    </source>
</evidence>
<reference evidence="2 3" key="1">
    <citation type="journal article" date="2013" name="Environ. Microbiol.">
        <title>Genome analysis of Chitinivibrio alkaliphilus gen. nov., sp. nov., a novel extremely haloalkaliphilic anaerobic chitinolytic bacterium from the candidate phylum Termite Group 3.</title>
        <authorList>
            <person name="Sorokin D.Y."/>
            <person name="Gumerov V.M."/>
            <person name="Rakitin A.L."/>
            <person name="Beletsky A.V."/>
            <person name="Damste J.S."/>
            <person name="Muyzer G."/>
            <person name="Mardanov A.V."/>
            <person name="Ravin N.V."/>
        </authorList>
    </citation>
    <scope>NUCLEOTIDE SEQUENCE [LARGE SCALE GENOMIC DNA]</scope>
    <source>
        <strain evidence="2 3">ACht1</strain>
    </source>
</reference>
<organism evidence="2 3">
    <name type="scientific">Chitinivibrio alkaliphilus ACht1</name>
    <dbReference type="NCBI Taxonomy" id="1313304"/>
    <lineage>
        <taxon>Bacteria</taxon>
        <taxon>Pseudomonadati</taxon>
        <taxon>Fibrobacterota</taxon>
        <taxon>Chitinivibrionia</taxon>
        <taxon>Chitinivibrionales</taxon>
        <taxon>Chitinivibrionaceae</taxon>
        <taxon>Chitinivibrio</taxon>
    </lineage>
</organism>
<evidence type="ECO:0000313" key="3">
    <source>
        <dbReference type="Proteomes" id="UP000017148"/>
    </source>
</evidence>
<keyword evidence="1" id="KW-0472">Membrane</keyword>
<feature type="transmembrane region" description="Helical" evidence="1">
    <location>
        <begin position="6"/>
        <end position="29"/>
    </location>
</feature>